<feature type="non-terminal residue" evidence="1">
    <location>
        <position position="193"/>
    </location>
</feature>
<gene>
    <name evidence="1" type="ORF">S03H2_53515</name>
</gene>
<accession>X1IWC8</accession>
<dbReference type="AlphaFoldDB" id="X1IWC8"/>
<evidence type="ECO:0000313" key="1">
    <source>
        <dbReference type="EMBL" id="GAH61853.1"/>
    </source>
</evidence>
<proteinExistence type="predicted"/>
<name>X1IWC8_9ZZZZ</name>
<comment type="caution">
    <text evidence="1">The sequence shown here is derived from an EMBL/GenBank/DDBJ whole genome shotgun (WGS) entry which is preliminary data.</text>
</comment>
<reference evidence="1" key="1">
    <citation type="journal article" date="2014" name="Front. Microbiol.">
        <title>High frequency of phylogenetically diverse reductive dehalogenase-homologous genes in deep subseafloor sedimentary metagenomes.</title>
        <authorList>
            <person name="Kawai M."/>
            <person name="Futagami T."/>
            <person name="Toyoda A."/>
            <person name="Takaki Y."/>
            <person name="Nishi S."/>
            <person name="Hori S."/>
            <person name="Arai W."/>
            <person name="Tsubouchi T."/>
            <person name="Morono Y."/>
            <person name="Uchiyama I."/>
            <person name="Ito T."/>
            <person name="Fujiyama A."/>
            <person name="Inagaki F."/>
            <person name="Takami H."/>
        </authorList>
    </citation>
    <scope>NUCLEOTIDE SEQUENCE</scope>
    <source>
        <strain evidence="1">Expedition CK06-06</strain>
    </source>
</reference>
<dbReference type="EMBL" id="BARU01034064">
    <property type="protein sequence ID" value="GAH61853.1"/>
    <property type="molecule type" value="Genomic_DNA"/>
</dbReference>
<sequence length="193" mass="20168">MGLAEQIKVGDWRSVRSAIAKLNTKLGPTSIPTFAGQTIINNVSTADISDINITCALAAGLNVLRVIGLQTDDVAMSGTLRGAYIDISNGSEAATGTIRGMELKARTEAPGDIGSDVNVLEGLSISVDSKGHSVTTMRGAEISLDGKVGGTIGEAVGLRIANNLQAKKANFSYGIQIYRDSFDYTYDIVLSKG</sequence>
<organism evidence="1">
    <name type="scientific">marine sediment metagenome</name>
    <dbReference type="NCBI Taxonomy" id="412755"/>
    <lineage>
        <taxon>unclassified sequences</taxon>
        <taxon>metagenomes</taxon>
        <taxon>ecological metagenomes</taxon>
    </lineage>
</organism>
<protein>
    <submittedName>
        <fullName evidence="1">Uncharacterized protein</fullName>
    </submittedName>
</protein>